<feature type="region of interest" description="Disordered" evidence="1">
    <location>
        <begin position="292"/>
        <end position="339"/>
    </location>
</feature>
<feature type="compositionally biased region" description="Polar residues" evidence="1">
    <location>
        <begin position="305"/>
        <end position="336"/>
    </location>
</feature>
<dbReference type="AlphaFoldDB" id="A0A139IEW6"/>
<dbReference type="STRING" id="113226.A0A139IEW6"/>
<feature type="transmembrane region" description="Helical" evidence="2">
    <location>
        <begin position="223"/>
        <end position="246"/>
    </location>
</feature>
<feature type="region of interest" description="Disordered" evidence="1">
    <location>
        <begin position="249"/>
        <end position="270"/>
    </location>
</feature>
<keyword evidence="5" id="KW-1185">Reference proteome</keyword>
<keyword evidence="2" id="KW-1133">Transmembrane helix</keyword>
<keyword evidence="2" id="KW-0812">Transmembrane</keyword>
<evidence type="ECO:0000313" key="5">
    <source>
        <dbReference type="Proteomes" id="UP000073492"/>
    </source>
</evidence>
<name>A0A139IEW6_9PEZI</name>
<keyword evidence="3" id="KW-0732">Signal</keyword>
<sequence length="451" mass="47170">MRAAAGILVGLHFILLDPALAQNCYYPNGDVSTTDAACSSGDSACCPNNWECLSNGLCYDPTNKYFNRNTCTDQTWESSDCPQYCTANTTAAGNEALKQCGDGSWCCNGDRVHMDCCTMDDPEVIDVPGWTSLTKITSVPSPTSVASKTSSRPTTSSSSSSTTTTTSANSDSSSTTDSSSATTESSTSDSTSEVPTTSSASAAATSSSTDPPAAASGTSSKNLAIGLGVGIPLLAMAAALGALLLWQRKKKAKQEPPTSDRLRPGDPDMVDMYAHGKDAQEADSMPVAVNGKERPPSELIGNNHFLPTQQPSPTVSHTSSMSRFSNPPQYSPNPSLCRSGAGGAGGGLFVVNAGSSLSDVDEAPEPQELPPEGNPPRESTFRPTPIPATANTRISAYEAYGRAYGPVATTYVPSPEPPEEETPGIERVVEGENKPLGPREQKKRNDELMLD</sequence>
<feature type="compositionally biased region" description="Polar residues" evidence="1">
    <location>
        <begin position="135"/>
        <end position="146"/>
    </location>
</feature>
<feature type="region of interest" description="Disordered" evidence="1">
    <location>
        <begin position="358"/>
        <end position="389"/>
    </location>
</feature>
<organism evidence="4 5">
    <name type="scientific">Pseudocercospora musae</name>
    <dbReference type="NCBI Taxonomy" id="113226"/>
    <lineage>
        <taxon>Eukaryota</taxon>
        <taxon>Fungi</taxon>
        <taxon>Dikarya</taxon>
        <taxon>Ascomycota</taxon>
        <taxon>Pezizomycotina</taxon>
        <taxon>Dothideomycetes</taxon>
        <taxon>Dothideomycetidae</taxon>
        <taxon>Mycosphaerellales</taxon>
        <taxon>Mycosphaerellaceae</taxon>
        <taxon>Pseudocercospora</taxon>
    </lineage>
</organism>
<feature type="region of interest" description="Disordered" evidence="1">
    <location>
        <begin position="407"/>
        <end position="451"/>
    </location>
</feature>
<evidence type="ECO:0008006" key="6">
    <source>
        <dbReference type="Google" id="ProtNLM"/>
    </source>
</evidence>
<proteinExistence type="predicted"/>
<feature type="compositionally biased region" description="Basic and acidic residues" evidence="1">
    <location>
        <begin position="427"/>
        <end position="451"/>
    </location>
</feature>
<feature type="region of interest" description="Disordered" evidence="1">
    <location>
        <begin position="135"/>
        <end position="218"/>
    </location>
</feature>
<evidence type="ECO:0000256" key="1">
    <source>
        <dbReference type="SAM" id="MobiDB-lite"/>
    </source>
</evidence>
<evidence type="ECO:0000256" key="3">
    <source>
        <dbReference type="SAM" id="SignalP"/>
    </source>
</evidence>
<evidence type="ECO:0000313" key="4">
    <source>
        <dbReference type="EMBL" id="KXT13283.1"/>
    </source>
</evidence>
<keyword evidence="2" id="KW-0472">Membrane</keyword>
<protein>
    <recommendedName>
        <fullName evidence="6">Mid2 domain-containing protein</fullName>
    </recommendedName>
</protein>
<dbReference type="OrthoDB" id="5215637at2759"/>
<evidence type="ECO:0000256" key="2">
    <source>
        <dbReference type="SAM" id="Phobius"/>
    </source>
</evidence>
<feature type="signal peptide" evidence="3">
    <location>
        <begin position="1"/>
        <end position="21"/>
    </location>
</feature>
<reference evidence="4 5" key="1">
    <citation type="submission" date="2015-07" db="EMBL/GenBank/DDBJ databases">
        <title>Comparative genomics of the Sigatoka disease complex on banana suggests a link between parallel evolutionary changes in Pseudocercospora fijiensis and Pseudocercospora eumusae and increased virulence on the banana host.</title>
        <authorList>
            <person name="Chang T.-C."/>
            <person name="Salvucci A."/>
            <person name="Crous P.W."/>
            <person name="Stergiopoulos I."/>
        </authorList>
    </citation>
    <scope>NUCLEOTIDE SEQUENCE [LARGE SCALE GENOMIC DNA]</scope>
    <source>
        <strain evidence="4 5">CBS 116634</strain>
    </source>
</reference>
<gene>
    <name evidence="4" type="ORF">AC579_2494</name>
</gene>
<comment type="caution">
    <text evidence="4">The sequence shown here is derived from an EMBL/GenBank/DDBJ whole genome shotgun (WGS) entry which is preliminary data.</text>
</comment>
<dbReference type="EMBL" id="LFZO01000123">
    <property type="protein sequence ID" value="KXT13283.1"/>
    <property type="molecule type" value="Genomic_DNA"/>
</dbReference>
<dbReference type="Proteomes" id="UP000073492">
    <property type="component" value="Unassembled WGS sequence"/>
</dbReference>
<feature type="compositionally biased region" description="Low complexity" evidence="1">
    <location>
        <begin position="147"/>
        <end position="218"/>
    </location>
</feature>
<accession>A0A139IEW6</accession>
<feature type="chain" id="PRO_5007297397" description="Mid2 domain-containing protein" evidence="3">
    <location>
        <begin position="22"/>
        <end position="451"/>
    </location>
</feature>